<accession>A0ABP4ER09</accession>
<name>A0ABP4ER09_9ACTN</name>
<protein>
    <submittedName>
        <fullName evidence="2">Uncharacterized protein</fullName>
    </submittedName>
</protein>
<evidence type="ECO:0000313" key="2">
    <source>
        <dbReference type="EMBL" id="GAA1124287.1"/>
    </source>
</evidence>
<comment type="caution">
    <text evidence="2">The sequence shown here is derived from an EMBL/GenBank/DDBJ whole genome shotgun (WGS) entry which is preliminary data.</text>
</comment>
<evidence type="ECO:0000256" key="1">
    <source>
        <dbReference type="SAM" id="MobiDB-lite"/>
    </source>
</evidence>
<sequence>MGAAAESVSQKAGDRTVHGGPGDAVTVHRQGQPLPACRRRDSETPVHAPNDPVRRTPNPVGAAGGPASGQLPAQELPPIRLMSPSLVIPCFWPQAARRSRSTGSGSTR</sequence>
<feature type="region of interest" description="Disordered" evidence="1">
    <location>
        <begin position="1"/>
        <end position="74"/>
    </location>
</feature>
<organism evidence="2 3">
    <name type="scientific">Kitasatospora arboriphila</name>
    <dbReference type="NCBI Taxonomy" id="258052"/>
    <lineage>
        <taxon>Bacteria</taxon>
        <taxon>Bacillati</taxon>
        <taxon>Actinomycetota</taxon>
        <taxon>Actinomycetes</taxon>
        <taxon>Kitasatosporales</taxon>
        <taxon>Streptomycetaceae</taxon>
        <taxon>Kitasatospora</taxon>
    </lineage>
</organism>
<proteinExistence type="predicted"/>
<gene>
    <name evidence="2" type="ORF">GCM10009663_74080</name>
</gene>
<dbReference type="EMBL" id="BAAALD010000144">
    <property type="protein sequence ID" value="GAA1124287.1"/>
    <property type="molecule type" value="Genomic_DNA"/>
</dbReference>
<keyword evidence="3" id="KW-1185">Reference proteome</keyword>
<reference evidence="3" key="1">
    <citation type="journal article" date="2019" name="Int. J. Syst. Evol. Microbiol.">
        <title>The Global Catalogue of Microorganisms (GCM) 10K type strain sequencing project: providing services to taxonomists for standard genome sequencing and annotation.</title>
        <authorList>
            <consortium name="The Broad Institute Genomics Platform"/>
            <consortium name="The Broad Institute Genome Sequencing Center for Infectious Disease"/>
            <person name="Wu L."/>
            <person name="Ma J."/>
        </authorList>
    </citation>
    <scope>NUCLEOTIDE SEQUENCE [LARGE SCALE GENOMIC DNA]</scope>
    <source>
        <strain evidence="3">JCM 13002</strain>
    </source>
</reference>
<dbReference type="Proteomes" id="UP001499987">
    <property type="component" value="Unassembled WGS sequence"/>
</dbReference>
<evidence type="ECO:0000313" key="3">
    <source>
        <dbReference type="Proteomes" id="UP001499987"/>
    </source>
</evidence>